<gene>
    <name evidence="6" type="ORF">CJ030_MR0G020150</name>
</gene>
<dbReference type="InterPro" id="IPR027074">
    <property type="entry name" value="Integrator_9su"/>
</dbReference>
<evidence type="ECO:0000313" key="7">
    <source>
        <dbReference type="Proteomes" id="UP000516437"/>
    </source>
</evidence>
<protein>
    <recommendedName>
        <fullName evidence="5">Beta-Casp domain-containing protein</fullName>
    </recommendedName>
</protein>
<evidence type="ECO:0000256" key="4">
    <source>
        <dbReference type="ARBA" id="ARBA00023242"/>
    </source>
</evidence>
<dbReference type="GO" id="GO:0032039">
    <property type="term" value="C:integrator complex"/>
    <property type="evidence" value="ECO:0007669"/>
    <property type="project" value="InterPro"/>
</dbReference>
<dbReference type="Pfam" id="PF10996">
    <property type="entry name" value="Beta-Casp"/>
    <property type="match status" value="1"/>
</dbReference>
<keyword evidence="4" id="KW-0539">Nucleus</keyword>
<keyword evidence="7" id="KW-1185">Reference proteome</keyword>
<reference evidence="6 7" key="1">
    <citation type="journal article" date="2019" name="Plant Biotechnol. J.">
        <title>The red bayberry genome and genetic basis of sex determination.</title>
        <authorList>
            <person name="Jia H.M."/>
            <person name="Jia H.J."/>
            <person name="Cai Q.L."/>
            <person name="Wang Y."/>
            <person name="Zhao H.B."/>
            <person name="Yang W.F."/>
            <person name="Wang G.Y."/>
            <person name="Li Y.H."/>
            <person name="Zhan D.L."/>
            <person name="Shen Y.T."/>
            <person name="Niu Q.F."/>
            <person name="Chang L."/>
            <person name="Qiu J."/>
            <person name="Zhao L."/>
            <person name="Xie H.B."/>
            <person name="Fu W.Y."/>
            <person name="Jin J."/>
            <person name="Li X.W."/>
            <person name="Jiao Y."/>
            <person name="Zhou C.C."/>
            <person name="Tu T."/>
            <person name="Chai C.Y."/>
            <person name="Gao J.L."/>
            <person name="Fan L.J."/>
            <person name="van de Weg E."/>
            <person name="Wang J.Y."/>
            <person name="Gao Z.S."/>
        </authorList>
    </citation>
    <scope>NUCLEOTIDE SEQUENCE [LARGE SCALE GENOMIC DNA]</scope>
    <source>
        <tissue evidence="6">Leaves</tissue>
    </source>
</reference>
<dbReference type="PANTHER" id="PTHR46094">
    <property type="entry name" value="INTEGRATOR COMPLEX SUBUNIT 9"/>
    <property type="match status" value="1"/>
</dbReference>
<dbReference type="PANTHER" id="PTHR46094:SF1">
    <property type="entry name" value="INTEGRATOR COMPLEX SUBUNIT 9"/>
    <property type="match status" value="1"/>
</dbReference>
<dbReference type="Proteomes" id="UP000516437">
    <property type="component" value="Unassembled WGS sequence"/>
</dbReference>
<dbReference type="Gene3D" id="3.60.15.10">
    <property type="entry name" value="Ribonuclease Z/Hydroxyacylglutathione hydrolase-like"/>
    <property type="match status" value="1"/>
</dbReference>
<dbReference type="SMART" id="SM01027">
    <property type="entry name" value="Beta-Casp"/>
    <property type="match status" value="1"/>
</dbReference>
<dbReference type="InterPro" id="IPR036866">
    <property type="entry name" value="RibonucZ/Hydroxyglut_hydro"/>
</dbReference>
<dbReference type="Gene3D" id="3.40.50.10890">
    <property type="match status" value="1"/>
</dbReference>
<evidence type="ECO:0000256" key="1">
    <source>
        <dbReference type="ARBA" id="ARBA00004123"/>
    </source>
</evidence>
<dbReference type="SUPFAM" id="SSF56281">
    <property type="entry name" value="Metallo-hydrolase/oxidoreductase"/>
    <property type="match status" value="1"/>
</dbReference>
<feature type="domain" description="Beta-Casp" evidence="5">
    <location>
        <begin position="282"/>
        <end position="414"/>
    </location>
</feature>
<dbReference type="EMBL" id="RXIC02000448">
    <property type="protein sequence ID" value="KAB1199582.1"/>
    <property type="molecule type" value="Genomic_DNA"/>
</dbReference>
<dbReference type="AlphaFoldDB" id="A0A6A1UH59"/>
<sequence>MGMLGLPFLSRLKGFSAKIYVTEVTARLGQLMMEDLVSMHMEFRQFYGPEESTFPSWMNQEELDLRPSALREVVLGKDGADLGSWMPLYSPTEHISREGVVHEIFYTDYRMQSVRKSAHSDVKDCLHKVQTLRYAEEACYNGTLVMKAFSSGLEIGACNWSIHSPKRDIAVISRSIFAPDHAMSFDYRALQGNDIILYSDLSSMDAMEDVEDDDGYSVLSTSSLSALSSTDNNIWEESSKSILSTDDNLEEREKLSYLCSCMTDSLKAGGSVLIAINRLGTLLQLLEQISDSLESLPLKHWTGPDEVPMYVISSVAEELLAYANVIPEWLCEERQEKLFSGDPLFAHVKLIKENKLHIFPSVHSPKLLTNWQEPCIVFCPHWSLRLGPAVHLVHHWLGDPNSLLVLESGLDAELALLPFQPMEIKVLQCSFLSGIKLRKVMPLLNILQPKITLLPEDLRQLIRFTNVNSFLVFHYSENETLRIPSLKGSSELEISTDLAFQFQWRKLKNEDMNITRLKGELYVDHGRHRLLSGSEPAKFAKSRPLLHWGSPDLEILLNMLSNMGINASVEQGMSIGGSEKACVVHVHEPKKALIEIGTTGTVISAADENLASRIFEAIDSSLDGI</sequence>
<proteinExistence type="predicted"/>
<comment type="caution">
    <text evidence="6">The sequence shown here is derived from an EMBL/GenBank/DDBJ whole genome shotgun (WGS) entry which is preliminary data.</text>
</comment>
<dbReference type="GO" id="GO:0005737">
    <property type="term" value="C:cytoplasm"/>
    <property type="evidence" value="ECO:0007669"/>
    <property type="project" value="UniProtKB-SubCell"/>
</dbReference>
<evidence type="ECO:0000256" key="2">
    <source>
        <dbReference type="ARBA" id="ARBA00004496"/>
    </source>
</evidence>
<keyword evidence="3" id="KW-0963">Cytoplasm</keyword>
<evidence type="ECO:0000259" key="5">
    <source>
        <dbReference type="SMART" id="SM01027"/>
    </source>
</evidence>
<dbReference type="InterPro" id="IPR022712">
    <property type="entry name" value="Beta_Casp"/>
</dbReference>
<comment type="subcellular location">
    <subcellularLocation>
        <location evidence="2">Cytoplasm</location>
    </subcellularLocation>
    <subcellularLocation>
        <location evidence="1">Nucleus</location>
    </subcellularLocation>
</comment>
<dbReference type="OrthoDB" id="5600060at2759"/>
<evidence type="ECO:0000256" key="3">
    <source>
        <dbReference type="ARBA" id="ARBA00022490"/>
    </source>
</evidence>
<accession>A0A6A1UH59</accession>
<name>A0A6A1UH59_9ROSI</name>
<organism evidence="6 7">
    <name type="scientific">Morella rubra</name>
    <name type="common">Chinese bayberry</name>
    <dbReference type="NCBI Taxonomy" id="262757"/>
    <lineage>
        <taxon>Eukaryota</taxon>
        <taxon>Viridiplantae</taxon>
        <taxon>Streptophyta</taxon>
        <taxon>Embryophyta</taxon>
        <taxon>Tracheophyta</taxon>
        <taxon>Spermatophyta</taxon>
        <taxon>Magnoliopsida</taxon>
        <taxon>eudicotyledons</taxon>
        <taxon>Gunneridae</taxon>
        <taxon>Pentapetalae</taxon>
        <taxon>rosids</taxon>
        <taxon>fabids</taxon>
        <taxon>Fagales</taxon>
        <taxon>Myricaceae</taxon>
        <taxon>Morella</taxon>
    </lineage>
</organism>
<dbReference type="GO" id="GO:0034472">
    <property type="term" value="P:snRNA 3'-end processing"/>
    <property type="evidence" value="ECO:0007669"/>
    <property type="project" value="TreeGrafter"/>
</dbReference>
<evidence type="ECO:0000313" key="6">
    <source>
        <dbReference type="EMBL" id="KAB1199582.1"/>
    </source>
</evidence>